<comment type="caution">
    <text evidence="2">The sequence shown here is derived from an EMBL/GenBank/DDBJ whole genome shotgun (WGS) entry which is preliminary data.</text>
</comment>
<protein>
    <submittedName>
        <fullName evidence="2">Winged helix-turn-helix transcriptional regulator</fullName>
    </submittedName>
</protein>
<dbReference type="SUPFAM" id="SSF46785">
    <property type="entry name" value="Winged helix' DNA-binding domain"/>
    <property type="match status" value="1"/>
</dbReference>
<dbReference type="EMBL" id="VAUP01000022">
    <property type="protein sequence ID" value="TLX43083.1"/>
    <property type="molecule type" value="Genomic_DNA"/>
</dbReference>
<dbReference type="InterPro" id="IPR036390">
    <property type="entry name" value="WH_DNA-bd_sf"/>
</dbReference>
<feature type="domain" description="HTH marR-type" evidence="1">
    <location>
        <begin position="3"/>
        <end position="132"/>
    </location>
</feature>
<dbReference type="Gene3D" id="1.10.10.10">
    <property type="entry name" value="Winged helix-like DNA-binding domain superfamily/Winged helix DNA-binding domain"/>
    <property type="match status" value="1"/>
</dbReference>
<evidence type="ECO:0000313" key="2">
    <source>
        <dbReference type="EMBL" id="TLX43083.1"/>
    </source>
</evidence>
<dbReference type="PANTHER" id="PTHR33164:SF105">
    <property type="entry name" value="TRANSCRIPTIONAL REPRESSOR PROTEIN-RELATED"/>
    <property type="match status" value="1"/>
</dbReference>
<dbReference type="RefSeq" id="WP_138399438.1">
    <property type="nucleotide sequence ID" value="NZ_JBAFVI010000002.1"/>
</dbReference>
<dbReference type="InterPro" id="IPR036388">
    <property type="entry name" value="WH-like_DNA-bd_sf"/>
</dbReference>
<dbReference type="GO" id="GO:0003700">
    <property type="term" value="F:DNA-binding transcription factor activity"/>
    <property type="evidence" value="ECO:0007669"/>
    <property type="project" value="InterPro"/>
</dbReference>
<evidence type="ECO:0000259" key="1">
    <source>
        <dbReference type="PROSITE" id="PS50995"/>
    </source>
</evidence>
<dbReference type="PROSITE" id="PS50995">
    <property type="entry name" value="HTH_MARR_2"/>
    <property type="match status" value="1"/>
</dbReference>
<dbReference type="GeneID" id="95773901"/>
<organism evidence="2 3">
    <name type="scientific">Xanthobacter autotrophicus</name>
    <dbReference type="NCBI Taxonomy" id="280"/>
    <lineage>
        <taxon>Bacteria</taxon>
        <taxon>Pseudomonadati</taxon>
        <taxon>Pseudomonadota</taxon>
        <taxon>Alphaproteobacteria</taxon>
        <taxon>Hyphomicrobiales</taxon>
        <taxon>Xanthobacteraceae</taxon>
        <taxon>Xanthobacter</taxon>
    </lineage>
</organism>
<dbReference type="AlphaFoldDB" id="A0A6C1KV04"/>
<dbReference type="PANTHER" id="PTHR33164">
    <property type="entry name" value="TRANSCRIPTIONAL REGULATOR, MARR FAMILY"/>
    <property type="match status" value="1"/>
</dbReference>
<name>A0A6C1KV04_XANAU</name>
<proteinExistence type="predicted"/>
<dbReference type="GO" id="GO:0006950">
    <property type="term" value="P:response to stress"/>
    <property type="evidence" value="ECO:0007669"/>
    <property type="project" value="TreeGrafter"/>
</dbReference>
<dbReference type="SMART" id="SM00347">
    <property type="entry name" value="HTH_MARR"/>
    <property type="match status" value="1"/>
</dbReference>
<reference evidence="2 3" key="1">
    <citation type="submission" date="2019-05" db="EMBL/GenBank/DDBJ databases">
        <authorList>
            <person name="Zhou X."/>
        </authorList>
    </citation>
    <scope>NUCLEOTIDE SEQUENCE [LARGE SCALE GENOMIC DNA]</scope>
    <source>
        <strain evidence="2 3">DSM 432</strain>
    </source>
</reference>
<evidence type="ECO:0000313" key="3">
    <source>
        <dbReference type="Proteomes" id="UP000305131"/>
    </source>
</evidence>
<accession>A0A6C1KV04</accession>
<gene>
    <name evidence="2" type="ORF">FBQ73_10600</name>
</gene>
<dbReference type="InterPro" id="IPR039422">
    <property type="entry name" value="MarR/SlyA-like"/>
</dbReference>
<dbReference type="InterPro" id="IPR000835">
    <property type="entry name" value="HTH_MarR-typ"/>
</dbReference>
<sequence length="132" mass="14328">MTSPCYCTLLRTATRKVAAAYDAALAPVGINIAQYALLRMIQNRQQVSLTELGRLADLDRSTIGRNVKVLERDGLVKTARGEDQREAVVSLSPGGIEALAAATPLWEACQRQIEKRLGTDKIEALRAIAHAV</sequence>
<dbReference type="Pfam" id="PF12802">
    <property type="entry name" value="MarR_2"/>
    <property type="match status" value="1"/>
</dbReference>
<dbReference type="Proteomes" id="UP000305131">
    <property type="component" value="Unassembled WGS sequence"/>
</dbReference>
<dbReference type="OrthoDB" id="2287011at2"/>